<feature type="domain" description="4Fe-4S Wbl-type" evidence="12">
    <location>
        <begin position="57"/>
        <end position="115"/>
    </location>
</feature>
<evidence type="ECO:0000256" key="1">
    <source>
        <dbReference type="ARBA" id="ARBA00004496"/>
    </source>
</evidence>
<evidence type="ECO:0000256" key="9">
    <source>
        <dbReference type="ARBA" id="ARBA00023157"/>
    </source>
</evidence>
<comment type="caution">
    <text evidence="13">The sequence shown here is derived from an EMBL/GenBank/DDBJ whole genome shotgun (WGS) entry which is preliminary data.</text>
</comment>
<dbReference type="HAMAP" id="MF_01479">
    <property type="entry name" value="WhiB"/>
    <property type="match status" value="1"/>
</dbReference>
<feature type="binding site" evidence="11">
    <location>
        <position position="58"/>
    </location>
    <ligand>
        <name>[4Fe-4S] cluster</name>
        <dbReference type="ChEBI" id="CHEBI:49883"/>
    </ligand>
</feature>
<keyword evidence="14" id="KW-1185">Reference proteome</keyword>
<comment type="function">
    <text evidence="11">Acts as a transcriptional regulator. Probably redox-responsive. The apo- but not holo-form probably binds DNA.</text>
</comment>
<keyword evidence="4 11" id="KW-0479">Metal-binding</keyword>
<evidence type="ECO:0000256" key="7">
    <source>
        <dbReference type="ARBA" id="ARBA00023015"/>
    </source>
</evidence>
<dbReference type="PANTHER" id="PTHR38839">
    <property type="entry name" value="TRANSCRIPTIONAL REGULATOR WHID-RELATED"/>
    <property type="match status" value="1"/>
</dbReference>
<evidence type="ECO:0000256" key="10">
    <source>
        <dbReference type="ARBA" id="ARBA00023163"/>
    </source>
</evidence>
<keyword evidence="9 11" id="KW-1015">Disulfide bond</keyword>
<keyword evidence="8 11" id="KW-0238">DNA-binding</keyword>
<organism evidence="13 14">
    <name type="scientific">Terrabacter carboxydivorans</name>
    <dbReference type="NCBI Taxonomy" id="619730"/>
    <lineage>
        <taxon>Bacteria</taxon>
        <taxon>Bacillati</taxon>
        <taxon>Actinomycetota</taxon>
        <taxon>Actinomycetes</taxon>
        <taxon>Micrococcales</taxon>
        <taxon>Intrasporangiaceae</taxon>
        <taxon>Terrabacter</taxon>
    </lineage>
</organism>
<dbReference type="Proteomes" id="UP001500730">
    <property type="component" value="Unassembled WGS sequence"/>
</dbReference>
<protein>
    <recommendedName>
        <fullName evidence="11">Transcriptional regulator WhiB</fullName>
    </recommendedName>
</protein>
<sequence length="146" mass="15690">MTPFETTPRRAPIAYDRVQATPGNWLRNYGRPVQGLDTAGGPSLQALLEPNWMRGAVCASVDPELWFEESDTPSARYAISLCHECPVRAMCLASALVFREEYGVSGGLTPSERRPLETRLASGEALGGVLSLGLSHSDEGNQQGAA</sequence>
<keyword evidence="5 11" id="KW-0408">Iron</keyword>
<evidence type="ECO:0000256" key="4">
    <source>
        <dbReference type="ARBA" id="ARBA00022723"/>
    </source>
</evidence>
<evidence type="ECO:0000256" key="3">
    <source>
        <dbReference type="ARBA" id="ARBA00022485"/>
    </source>
</evidence>
<keyword evidence="3 11" id="KW-0004">4Fe-4S</keyword>
<evidence type="ECO:0000256" key="2">
    <source>
        <dbReference type="ARBA" id="ARBA00006597"/>
    </source>
</evidence>
<comment type="subcellular location">
    <subcellularLocation>
        <location evidence="1 11">Cytoplasm</location>
    </subcellularLocation>
</comment>
<comment type="cofactor">
    <cofactor evidence="11">
        <name>[4Fe-4S] cluster</name>
        <dbReference type="ChEBI" id="CHEBI:49883"/>
    </cofactor>
    <text evidence="11">Binds 1 [4Fe-4S] cluster per subunit. Following nitrosylation of the [4Fe-4S] cluster binds 1 [4Fe-8(NO)] cluster per subunit.</text>
</comment>
<dbReference type="PROSITE" id="PS51674">
    <property type="entry name" value="4FE4S_WBL"/>
    <property type="match status" value="1"/>
</dbReference>
<comment type="similarity">
    <text evidence="2 11">Belongs to the WhiB family.</text>
</comment>
<dbReference type="Pfam" id="PF02467">
    <property type="entry name" value="Whib"/>
    <property type="match status" value="1"/>
</dbReference>
<proteinExistence type="inferred from homology"/>
<feature type="binding site" evidence="11">
    <location>
        <position position="82"/>
    </location>
    <ligand>
        <name>[4Fe-4S] cluster</name>
        <dbReference type="ChEBI" id="CHEBI:49883"/>
    </ligand>
</feature>
<dbReference type="EMBL" id="BAAARE010000030">
    <property type="protein sequence ID" value="GAA2500553.1"/>
    <property type="molecule type" value="Genomic_DNA"/>
</dbReference>
<evidence type="ECO:0000256" key="5">
    <source>
        <dbReference type="ARBA" id="ARBA00023004"/>
    </source>
</evidence>
<keyword evidence="6 11" id="KW-0411">Iron-sulfur</keyword>
<feature type="binding site" evidence="11">
    <location>
        <position position="91"/>
    </location>
    <ligand>
        <name>[4Fe-4S] cluster</name>
        <dbReference type="ChEBI" id="CHEBI:49883"/>
    </ligand>
</feature>
<evidence type="ECO:0000313" key="14">
    <source>
        <dbReference type="Proteomes" id="UP001500730"/>
    </source>
</evidence>
<dbReference type="InterPro" id="IPR034768">
    <property type="entry name" value="4FE4S_WBL"/>
</dbReference>
<keyword evidence="11" id="KW-0963">Cytoplasm</keyword>
<evidence type="ECO:0000313" key="13">
    <source>
        <dbReference type="EMBL" id="GAA2500553.1"/>
    </source>
</evidence>
<evidence type="ECO:0000256" key="6">
    <source>
        <dbReference type="ARBA" id="ARBA00023014"/>
    </source>
</evidence>
<comment type="PTM">
    <text evidence="11">The Fe-S cluster can be nitrosylated by nitric oxide (NO).</text>
</comment>
<comment type="PTM">
    <text evidence="11">Upon Fe-S cluster removal intramolecular disulfide bonds are formed.</text>
</comment>
<accession>A0ABN3MER7</accession>
<gene>
    <name evidence="11" type="primary">whiB</name>
    <name evidence="13" type="ORF">GCM10009858_43570</name>
</gene>
<name>A0ABN3MER7_9MICO</name>
<evidence type="ECO:0000256" key="11">
    <source>
        <dbReference type="HAMAP-Rule" id="MF_01479"/>
    </source>
</evidence>
<evidence type="ECO:0000259" key="12">
    <source>
        <dbReference type="PROSITE" id="PS51674"/>
    </source>
</evidence>
<reference evidence="13 14" key="1">
    <citation type="journal article" date="2019" name="Int. J. Syst. Evol. Microbiol.">
        <title>The Global Catalogue of Microorganisms (GCM) 10K type strain sequencing project: providing services to taxonomists for standard genome sequencing and annotation.</title>
        <authorList>
            <consortium name="The Broad Institute Genomics Platform"/>
            <consortium name="The Broad Institute Genome Sequencing Center for Infectious Disease"/>
            <person name="Wu L."/>
            <person name="Ma J."/>
        </authorList>
    </citation>
    <scope>NUCLEOTIDE SEQUENCE [LARGE SCALE GENOMIC DNA]</scope>
    <source>
        <strain evidence="13 14">JCM 16259</strain>
    </source>
</reference>
<feature type="binding site" evidence="11">
    <location>
        <position position="85"/>
    </location>
    <ligand>
        <name>[4Fe-4S] cluster</name>
        <dbReference type="ChEBI" id="CHEBI:49883"/>
    </ligand>
</feature>
<keyword evidence="10 11" id="KW-0804">Transcription</keyword>
<dbReference type="InterPro" id="IPR003482">
    <property type="entry name" value="Whib"/>
</dbReference>
<dbReference type="RefSeq" id="WP_344257213.1">
    <property type="nucleotide sequence ID" value="NZ_BAAARE010000030.1"/>
</dbReference>
<keyword evidence="7 11" id="KW-0805">Transcription regulation</keyword>
<evidence type="ECO:0000256" key="8">
    <source>
        <dbReference type="ARBA" id="ARBA00023125"/>
    </source>
</evidence>